<reference evidence="4" key="2">
    <citation type="journal article" date="2021" name="PeerJ">
        <title>Extensive microbial diversity within the chicken gut microbiome revealed by metagenomics and culture.</title>
        <authorList>
            <person name="Gilroy R."/>
            <person name="Ravi A."/>
            <person name="Getino M."/>
            <person name="Pursley I."/>
            <person name="Horton D.L."/>
            <person name="Alikhan N.F."/>
            <person name="Baker D."/>
            <person name="Gharbi K."/>
            <person name="Hall N."/>
            <person name="Watson M."/>
            <person name="Adriaenssens E.M."/>
            <person name="Foster-Nyarko E."/>
            <person name="Jarju S."/>
            <person name="Secka A."/>
            <person name="Antonio M."/>
            <person name="Oren A."/>
            <person name="Chaudhuri R.R."/>
            <person name="La Ragione R."/>
            <person name="Hildebrand F."/>
            <person name="Pallen M.J."/>
        </authorList>
    </citation>
    <scope>NUCLEOTIDE SEQUENCE</scope>
    <source>
        <strain evidence="4">G3-3990</strain>
    </source>
</reference>
<dbReference type="Proteomes" id="UP000823641">
    <property type="component" value="Unassembled WGS sequence"/>
</dbReference>
<dbReference type="PROSITE" id="PS50198">
    <property type="entry name" value="PPIC_PPIASE_2"/>
    <property type="match status" value="2"/>
</dbReference>
<dbReference type="InterPro" id="IPR050245">
    <property type="entry name" value="PrsA_foldase"/>
</dbReference>
<sequence>MIKKIVSLACVVLSCMTLLRANDEVLLTIDGKPVYASEFEYIYTKNNASGQVEKQTVDEYLDLFVNFKLKVADACLEGLDTTQSFVAELTGYRNQLARPYLTDKAEEDRLMEEAYNRKLENVKIAHIAFKLPDNPTVADTLAAYTEAMTLRDKLIDKKKQKPLDFEKAALEYSDDPTVQENKGVLGWVSIFRFLYPLECAAYNTPVGEISMPIRTRFGYHLVKVLERVPSVGQISVSHIMLFTSRNNDSINERAAFLIDSLYQRLEAGDDFALLARQYSQDRGTSVRDGQLPWLGRGDMASEPDFEEAAFALKEIGEFSEPIRSNYGYHIIKLLDKRPVLPYEQQKEELRRNVERDSRSELIKTSFIDKMKTKYQYVAYPENWVNMYAWAAEYDMTDSVFMARLDTLQKVFFAIGEKEYIARDFADYLRKNVRRISQSIPEEAVKSRINDFINASVLAVADANLENEYPDFRNLMHEYHDGILLFEISNREVWERASQDVEGLSAYFTANRTDYEWAQPHYKGFVIYCKDKPTMKAAKAISKYTALDSLENYLYRRLNDSVQYVKLERGLYVEGDDAAVDRYVFKKKGYKPSEDYPFVFVKGTLLKKLPESYEDVRGAVTADYQAYLEQQWLADMRTRHKVVIDEKVLDRLRNRLGE</sequence>
<reference evidence="4" key="1">
    <citation type="submission" date="2020-10" db="EMBL/GenBank/DDBJ databases">
        <authorList>
            <person name="Gilroy R."/>
        </authorList>
    </citation>
    <scope>NUCLEOTIDE SEQUENCE</scope>
    <source>
        <strain evidence="4">G3-3990</strain>
    </source>
</reference>
<keyword evidence="1 4" id="KW-0413">Isomerase</keyword>
<evidence type="ECO:0000256" key="2">
    <source>
        <dbReference type="SAM" id="SignalP"/>
    </source>
</evidence>
<evidence type="ECO:0000256" key="1">
    <source>
        <dbReference type="PROSITE-ProRule" id="PRU00278"/>
    </source>
</evidence>
<dbReference type="Gene3D" id="3.10.50.40">
    <property type="match status" value="2"/>
</dbReference>
<name>A0A9D9HS85_9BACT</name>
<feature type="domain" description="PpiC" evidence="3">
    <location>
        <begin position="231"/>
        <end position="335"/>
    </location>
</feature>
<dbReference type="PANTHER" id="PTHR47245">
    <property type="entry name" value="PEPTIDYLPROLYL ISOMERASE"/>
    <property type="match status" value="1"/>
</dbReference>
<dbReference type="Pfam" id="PF00639">
    <property type="entry name" value="Rotamase"/>
    <property type="match status" value="1"/>
</dbReference>
<feature type="domain" description="PpiC" evidence="3">
    <location>
        <begin position="119"/>
        <end position="226"/>
    </location>
</feature>
<organism evidence="4 5">
    <name type="scientific">Candidatus Gallipaludibacter merdavium</name>
    <dbReference type="NCBI Taxonomy" id="2840839"/>
    <lineage>
        <taxon>Bacteria</taxon>
        <taxon>Pseudomonadati</taxon>
        <taxon>Bacteroidota</taxon>
        <taxon>Bacteroidia</taxon>
        <taxon>Bacteroidales</taxon>
        <taxon>Candidatus Gallipaludibacter</taxon>
    </lineage>
</organism>
<dbReference type="Pfam" id="PF13616">
    <property type="entry name" value="Rotamase_3"/>
    <property type="match status" value="1"/>
</dbReference>
<dbReference type="InterPro" id="IPR046357">
    <property type="entry name" value="PPIase_dom_sf"/>
</dbReference>
<evidence type="ECO:0000313" key="4">
    <source>
        <dbReference type="EMBL" id="MBO8459344.1"/>
    </source>
</evidence>
<feature type="signal peptide" evidence="2">
    <location>
        <begin position="1"/>
        <end position="21"/>
    </location>
</feature>
<dbReference type="SUPFAM" id="SSF54534">
    <property type="entry name" value="FKBP-like"/>
    <property type="match status" value="2"/>
</dbReference>
<keyword evidence="2" id="KW-0732">Signal</keyword>
<proteinExistence type="predicted"/>
<dbReference type="PROSITE" id="PS51257">
    <property type="entry name" value="PROKAR_LIPOPROTEIN"/>
    <property type="match status" value="1"/>
</dbReference>
<dbReference type="AlphaFoldDB" id="A0A9D9HS85"/>
<dbReference type="EMBL" id="JADIMG010000033">
    <property type="protein sequence ID" value="MBO8459344.1"/>
    <property type="molecule type" value="Genomic_DNA"/>
</dbReference>
<dbReference type="InterPro" id="IPR000297">
    <property type="entry name" value="PPIase_PpiC"/>
</dbReference>
<gene>
    <name evidence="4" type="ORF">IAA73_03300</name>
</gene>
<keyword evidence="1" id="KW-0697">Rotamase</keyword>
<feature type="chain" id="PRO_5039665905" evidence="2">
    <location>
        <begin position="22"/>
        <end position="657"/>
    </location>
</feature>
<protein>
    <submittedName>
        <fullName evidence="4">Peptidylprolyl isomerase</fullName>
    </submittedName>
</protein>
<evidence type="ECO:0000259" key="3">
    <source>
        <dbReference type="PROSITE" id="PS50198"/>
    </source>
</evidence>
<comment type="caution">
    <text evidence="4">The sequence shown here is derived from an EMBL/GenBank/DDBJ whole genome shotgun (WGS) entry which is preliminary data.</text>
</comment>
<accession>A0A9D9HS85</accession>
<dbReference type="PANTHER" id="PTHR47245:SF2">
    <property type="entry name" value="PEPTIDYL-PROLYL CIS-TRANS ISOMERASE HP_0175-RELATED"/>
    <property type="match status" value="1"/>
</dbReference>
<evidence type="ECO:0000313" key="5">
    <source>
        <dbReference type="Proteomes" id="UP000823641"/>
    </source>
</evidence>
<dbReference type="GO" id="GO:0003755">
    <property type="term" value="F:peptidyl-prolyl cis-trans isomerase activity"/>
    <property type="evidence" value="ECO:0007669"/>
    <property type="project" value="UniProtKB-KW"/>
</dbReference>